<dbReference type="OrthoDB" id="5782117at2759"/>
<keyword evidence="3" id="KW-1185">Reference proteome</keyword>
<organism evidence="2 3">
    <name type="scientific">Caenorhabditis bovis</name>
    <dbReference type="NCBI Taxonomy" id="2654633"/>
    <lineage>
        <taxon>Eukaryota</taxon>
        <taxon>Metazoa</taxon>
        <taxon>Ecdysozoa</taxon>
        <taxon>Nematoda</taxon>
        <taxon>Chromadorea</taxon>
        <taxon>Rhabditida</taxon>
        <taxon>Rhabditina</taxon>
        <taxon>Rhabditomorpha</taxon>
        <taxon>Rhabditoidea</taxon>
        <taxon>Rhabditidae</taxon>
        <taxon>Peloderinae</taxon>
        <taxon>Caenorhabditis</taxon>
    </lineage>
</organism>
<keyword evidence="1" id="KW-0472">Membrane</keyword>
<evidence type="ECO:0000313" key="3">
    <source>
        <dbReference type="Proteomes" id="UP000494206"/>
    </source>
</evidence>
<dbReference type="Proteomes" id="UP000494206">
    <property type="component" value="Unassembled WGS sequence"/>
</dbReference>
<reference evidence="2 3" key="1">
    <citation type="submission" date="2020-04" db="EMBL/GenBank/DDBJ databases">
        <authorList>
            <person name="Laetsch R D."/>
            <person name="Stevens L."/>
            <person name="Kumar S."/>
            <person name="Blaxter L. M."/>
        </authorList>
    </citation>
    <scope>NUCLEOTIDE SEQUENCE [LARGE SCALE GENOMIC DNA]</scope>
</reference>
<dbReference type="AlphaFoldDB" id="A0A8S1EL89"/>
<gene>
    <name evidence="2" type="ORF">CBOVIS_LOCUS4296</name>
</gene>
<comment type="caution">
    <text evidence="2">The sequence shown here is derived from an EMBL/GenBank/DDBJ whole genome shotgun (WGS) entry which is preliminary data.</text>
</comment>
<feature type="transmembrane region" description="Helical" evidence="1">
    <location>
        <begin position="60"/>
        <end position="80"/>
    </location>
</feature>
<keyword evidence="1" id="KW-1133">Transmembrane helix</keyword>
<name>A0A8S1EL89_9PELO</name>
<evidence type="ECO:0000256" key="1">
    <source>
        <dbReference type="SAM" id="Phobius"/>
    </source>
</evidence>
<keyword evidence="1" id="KW-0812">Transmembrane</keyword>
<feature type="transmembrane region" description="Helical" evidence="1">
    <location>
        <begin position="22"/>
        <end position="48"/>
    </location>
</feature>
<accession>A0A8S1EL89</accession>
<protein>
    <submittedName>
        <fullName evidence="2">Uncharacterized protein</fullName>
    </submittedName>
</protein>
<evidence type="ECO:0000313" key="2">
    <source>
        <dbReference type="EMBL" id="CAB3401567.1"/>
    </source>
</evidence>
<dbReference type="EMBL" id="CADEPM010000003">
    <property type="protein sequence ID" value="CAB3401567.1"/>
    <property type="molecule type" value="Genomic_DNA"/>
</dbReference>
<proteinExistence type="predicted"/>
<sequence>MCNLNDYLTPGVISKFRPYRKIFIGISIIAIFFAVLIVVENIVFLSIICKQNALLLMLPYILSWILIILGGCFAKFAYILHTNDFKQFSSVLPQATNGWVSESRPVSPAPVSQVYYYCYE</sequence>